<feature type="compositionally biased region" description="Pro residues" evidence="1">
    <location>
        <begin position="11"/>
        <end position="20"/>
    </location>
</feature>
<gene>
    <name evidence="2" type="primary">OSJNBa0091F23.20</name>
</gene>
<sequence>MPPNLAEARSGPPPLPPPPGCSCLHTAGSGGGEARPAFHDVRHHHHCRTSPPCTERERKRRRRRLSCPRRTTAASMPPDLAEARSGPPPLPLPPGRSRLHAAVVRGEGAAPLVVGEGAAAAARGKRGAVAAARGRGGEGGDVRWEGGKWARVSAAEEKEGFCFPDIDARPSDQNPKDRTIGVVQAEISPRGIESEATFLAQAQVVAWGGEIFDGAETLRWKGQNIVGEFCSVAFCGARRRQRVMSSGRRRW</sequence>
<evidence type="ECO:0000256" key="1">
    <source>
        <dbReference type="SAM" id="MobiDB-lite"/>
    </source>
</evidence>
<dbReference type="AlphaFoldDB" id="Q6YRM3"/>
<feature type="region of interest" description="Disordered" evidence="1">
    <location>
        <begin position="1"/>
        <end position="90"/>
    </location>
</feature>
<name>Q6YRM3_ORYSJ</name>
<accession>Q6YRM3</accession>
<reference evidence="2" key="1">
    <citation type="submission" date="2003-09" db="EMBL/GenBank/DDBJ databases">
        <title>Oryza sativa nipponbare(GA3) genomic DNA, chromosome 8, BAC clone:OSJNBa0091F23.</title>
        <authorList>
            <person name="Sasaki T."/>
            <person name="Matsumoto T."/>
            <person name="Katayose Y."/>
        </authorList>
    </citation>
    <scope>NUCLEOTIDE SEQUENCE</scope>
</reference>
<dbReference type="EMBL" id="AP006617">
    <property type="protein sequence ID" value="BAD10801.1"/>
    <property type="molecule type" value="Genomic_DNA"/>
</dbReference>
<feature type="compositionally biased region" description="Basic residues" evidence="1">
    <location>
        <begin position="58"/>
        <end position="67"/>
    </location>
</feature>
<protein>
    <submittedName>
        <fullName evidence="2">Uncharacterized protein OSJNBa0091F23.20</fullName>
    </submittedName>
</protein>
<proteinExistence type="predicted"/>
<evidence type="ECO:0000313" key="2">
    <source>
        <dbReference type="EMBL" id="BAD10801.1"/>
    </source>
</evidence>
<organism evidence="2">
    <name type="scientific">Oryza sativa subsp. japonica</name>
    <name type="common">Rice</name>
    <dbReference type="NCBI Taxonomy" id="39947"/>
    <lineage>
        <taxon>Eukaryota</taxon>
        <taxon>Viridiplantae</taxon>
        <taxon>Streptophyta</taxon>
        <taxon>Embryophyta</taxon>
        <taxon>Tracheophyta</taxon>
        <taxon>Spermatophyta</taxon>
        <taxon>Magnoliopsida</taxon>
        <taxon>Liliopsida</taxon>
        <taxon>Poales</taxon>
        <taxon>Poaceae</taxon>
        <taxon>BOP clade</taxon>
        <taxon>Oryzoideae</taxon>
        <taxon>Oryzeae</taxon>
        <taxon>Oryzinae</taxon>
        <taxon>Oryza</taxon>
        <taxon>Oryza sativa</taxon>
    </lineage>
</organism>